<dbReference type="AlphaFoldDB" id="A0AA39G0L2"/>
<organism evidence="1 2">
    <name type="scientific">Microctonus hyperodae</name>
    <name type="common">Parasitoid wasp</name>
    <dbReference type="NCBI Taxonomy" id="165561"/>
    <lineage>
        <taxon>Eukaryota</taxon>
        <taxon>Metazoa</taxon>
        <taxon>Ecdysozoa</taxon>
        <taxon>Arthropoda</taxon>
        <taxon>Hexapoda</taxon>
        <taxon>Insecta</taxon>
        <taxon>Pterygota</taxon>
        <taxon>Neoptera</taxon>
        <taxon>Endopterygota</taxon>
        <taxon>Hymenoptera</taxon>
        <taxon>Apocrita</taxon>
        <taxon>Ichneumonoidea</taxon>
        <taxon>Braconidae</taxon>
        <taxon>Euphorinae</taxon>
        <taxon>Microctonus</taxon>
    </lineage>
</organism>
<reference evidence="1" key="2">
    <citation type="submission" date="2023-03" db="EMBL/GenBank/DDBJ databases">
        <authorList>
            <person name="Inwood S.N."/>
            <person name="Skelly J.G."/>
            <person name="Guhlin J."/>
            <person name="Harrop T.W.R."/>
            <person name="Goldson S.G."/>
            <person name="Dearden P.K."/>
        </authorList>
    </citation>
    <scope>NUCLEOTIDE SEQUENCE</scope>
    <source>
        <strain evidence="1">Lincoln</strain>
        <tissue evidence="1">Whole body</tissue>
    </source>
</reference>
<dbReference type="EMBL" id="JAQQBR010000004">
    <property type="protein sequence ID" value="KAK0179091.1"/>
    <property type="molecule type" value="Genomic_DNA"/>
</dbReference>
<reference evidence="1" key="1">
    <citation type="journal article" date="2023" name="bioRxiv">
        <title>Scaffold-level genome assemblies of two parasitoid biocontrol wasps reveal the parthenogenesis mechanism and an associated novel virus.</title>
        <authorList>
            <person name="Inwood S."/>
            <person name="Skelly J."/>
            <person name="Guhlin J."/>
            <person name="Harrop T."/>
            <person name="Goldson S."/>
            <person name="Dearden P."/>
        </authorList>
    </citation>
    <scope>NUCLEOTIDE SEQUENCE</scope>
    <source>
        <strain evidence="1">Lincoln</strain>
        <tissue evidence="1">Whole body</tissue>
    </source>
</reference>
<gene>
    <name evidence="1" type="ORF">PV327_007914</name>
</gene>
<comment type="caution">
    <text evidence="1">The sequence shown here is derived from an EMBL/GenBank/DDBJ whole genome shotgun (WGS) entry which is preliminary data.</text>
</comment>
<proteinExistence type="predicted"/>
<keyword evidence="2" id="KW-1185">Reference proteome</keyword>
<accession>A0AA39G0L2</accession>
<protein>
    <submittedName>
        <fullName evidence="1">Uncharacterized protein</fullName>
    </submittedName>
</protein>
<evidence type="ECO:0000313" key="1">
    <source>
        <dbReference type="EMBL" id="KAK0179091.1"/>
    </source>
</evidence>
<evidence type="ECO:0000313" key="2">
    <source>
        <dbReference type="Proteomes" id="UP001168972"/>
    </source>
</evidence>
<sequence>MSVKDILANVAKTFMVRILSYTESMPTTPQYFTTSVHTALTIANIKFKPFNICVLSILVTVINGKIIPMSFVYHASEVSNGIEIDSNVQRSKGINEDNEKVQSGPTRERLEELYKTISTMSIPCVNSLRNIEPIIRHKFKAKKQTITEEEISTLSIMIDNLKLIGVMKDCEGRRFGQPPLPWKK</sequence>
<name>A0AA39G0L2_MICHY</name>
<dbReference type="Proteomes" id="UP001168972">
    <property type="component" value="Unassembled WGS sequence"/>
</dbReference>